<evidence type="ECO:0000313" key="3">
    <source>
        <dbReference type="EMBL" id="PJE76675.1"/>
    </source>
</evidence>
<organism evidence="3 4">
    <name type="scientific">Candidatus Uhrbacteria bacterium CG10_big_fil_rev_8_21_14_0_10_48_16</name>
    <dbReference type="NCBI Taxonomy" id="1975038"/>
    <lineage>
        <taxon>Bacteria</taxon>
        <taxon>Candidatus Uhriibacteriota</taxon>
    </lineage>
</organism>
<keyword evidence="1" id="KW-0812">Transmembrane</keyword>
<comment type="caution">
    <text evidence="3">The sequence shown here is derived from an EMBL/GenBank/DDBJ whole genome shotgun (WGS) entry which is preliminary data.</text>
</comment>
<sequence length="82" mass="8753">MKPQTERLTEFVGWAGVLCILLAYGLLSFEVVESSSVAYHSLNLLGGAGIIVDAVADKNYQPAVLNVAWIGIALFSIIKISS</sequence>
<dbReference type="NCBIfam" id="NF047864">
    <property type="entry name" value="CBU_0592_membra"/>
    <property type="match status" value="1"/>
</dbReference>
<reference evidence="4" key="1">
    <citation type="submission" date="2017-09" db="EMBL/GenBank/DDBJ databases">
        <title>Depth-based differentiation of microbial function through sediment-hosted aquifers and enrichment of novel symbionts in the deep terrestrial subsurface.</title>
        <authorList>
            <person name="Probst A.J."/>
            <person name="Ladd B."/>
            <person name="Jarett J.K."/>
            <person name="Geller-Mcgrath D.E."/>
            <person name="Sieber C.M.K."/>
            <person name="Emerson J.B."/>
            <person name="Anantharaman K."/>
            <person name="Thomas B.C."/>
            <person name="Malmstrom R."/>
            <person name="Stieglmeier M."/>
            <person name="Klingl A."/>
            <person name="Woyke T."/>
            <person name="Ryan C.M."/>
            <person name="Banfield J.F."/>
        </authorList>
    </citation>
    <scope>NUCLEOTIDE SEQUENCE [LARGE SCALE GENOMIC DNA]</scope>
</reference>
<dbReference type="Proteomes" id="UP000231436">
    <property type="component" value="Unassembled WGS sequence"/>
</dbReference>
<feature type="transmembrane region" description="Helical" evidence="1">
    <location>
        <begin position="63"/>
        <end position="81"/>
    </location>
</feature>
<name>A0A2M8LGY0_9BACT</name>
<dbReference type="Pfam" id="PF26604">
    <property type="entry name" value="CBU_0592"/>
    <property type="match status" value="1"/>
</dbReference>
<dbReference type="AlphaFoldDB" id="A0A2M8LGY0"/>
<accession>A0A2M8LGY0</accession>
<dbReference type="EMBL" id="PFEU01000016">
    <property type="protein sequence ID" value="PJE76675.1"/>
    <property type="molecule type" value="Genomic_DNA"/>
</dbReference>
<evidence type="ECO:0000259" key="2">
    <source>
        <dbReference type="Pfam" id="PF26604"/>
    </source>
</evidence>
<feature type="domain" description="CBU-0592-like" evidence="2">
    <location>
        <begin position="10"/>
        <end position="80"/>
    </location>
</feature>
<feature type="transmembrane region" description="Helical" evidence="1">
    <location>
        <begin position="12"/>
        <end position="31"/>
    </location>
</feature>
<dbReference type="InterPro" id="IPR058058">
    <property type="entry name" value="CBU_0592-like"/>
</dbReference>
<gene>
    <name evidence="3" type="ORF">COV05_03280</name>
</gene>
<evidence type="ECO:0000313" key="4">
    <source>
        <dbReference type="Proteomes" id="UP000231436"/>
    </source>
</evidence>
<feature type="transmembrane region" description="Helical" evidence="1">
    <location>
        <begin position="37"/>
        <end position="56"/>
    </location>
</feature>
<evidence type="ECO:0000256" key="1">
    <source>
        <dbReference type="SAM" id="Phobius"/>
    </source>
</evidence>
<keyword evidence="1" id="KW-1133">Transmembrane helix</keyword>
<proteinExistence type="predicted"/>
<keyword evidence="1" id="KW-0472">Membrane</keyword>
<protein>
    <recommendedName>
        <fullName evidence="2">CBU-0592-like domain-containing protein</fullName>
    </recommendedName>
</protein>